<dbReference type="EMBL" id="WTVH01000022">
    <property type="protein sequence ID" value="NMF94067.1"/>
    <property type="molecule type" value="Genomic_DNA"/>
</dbReference>
<dbReference type="Proteomes" id="UP000601990">
    <property type="component" value="Unassembled WGS sequence"/>
</dbReference>
<keyword evidence="1" id="KW-1133">Transmembrane helix</keyword>
<dbReference type="RefSeq" id="WP_169199305.1">
    <property type="nucleotide sequence ID" value="NZ_WTVH02000008.1"/>
</dbReference>
<protein>
    <submittedName>
        <fullName evidence="2">Uncharacterized protein</fullName>
    </submittedName>
</protein>
<evidence type="ECO:0000313" key="2">
    <source>
        <dbReference type="EMBL" id="NMF94067.1"/>
    </source>
</evidence>
<reference evidence="2" key="1">
    <citation type="submission" date="2019-12" db="EMBL/GenBank/DDBJ databases">
        <title>Comparative genomics gives insights into the taxonomy of the Azoarcus-Aromatoleum group and reveals separate origins of nif in the plant-associated Azoarcus and non-plant-associated Aromatoleum sub-groups.</title>
        <authorList>
            <person name="Lafos M."/>
            <person name="Maluk M."/>
            <person name="Batista M."/>
            <person name="Junghare M."/>
            <person name="Carmona M."/>
            <person name="Faoro H."/>
            <person name="Cruz L.M."/>
            <person name="Battistoni F."/>
            <person name="De Souza E."/>
            <person name="Pedrosa F."/>
            <person name="Chen W.-M."/>
            <person name="Poole P.S."/>
            <person name="Dixon R.A."/>
            <person name="James E.K."/>
        </authorList>
    </citation>
    <scope>NUCLEOTIDE SEQUENCE</scope>
    <source>
        <strain evidence="2">U120</strain>
    </source>
</reference>
<comment type="caution">
    <text evidence="2">The sequence shown here is derived from an EMBL/GenBank/DDBJ whole genome shotgun (WGS) entry which is preliminary data.</text>
</comment>
<keyword evidence="1" id="KW-0472">Membrane</keyword>
<accession>A0ABX1N467</accession>
<keyword evidence="3" id="KW-1185">Reference proteome</keyword>
<name>A0ABX1N467_9RHOO</name>
<gene>
    <name evidence="2" type="ORF">GO608_12095</name>
</gene>
<organism evidence="2 3">
    <name type="scientific">Aromatoleum buckelii</name>
    <dbReference type="NCBI Taxonomy" id="200254"/>
    <lineage>
        <taxon>Bacteria</taxon>
        <taxon>Pseudomonadati</taxon>
        <taxon>Pseudomonadota</taxon>
        <taxon>Betaproteobacteria</taxon>
        <taxon>Rhodocyclales</taxon>
        <taxon>Rhodocyclaceae</taxon>
        <taxon>Aromatoleum</taxon>
    </lineage>
</organism>
<evidence type="ECO:0000256" key="1">
    <source>
        <dbReference type="SAM" id="Phobius"/>
    </source>
</evidence>
<evidence type="ECO:0000313" key="3">
    <source>
        <dbReference type="Proteomes" id="UP000601990"/>
    </source>
</evidence>
<keyword evidence="1" id="KW-0812">Transmembrane</keyword>
<sequence length="47" mass="5325">MRFIREFPFPILIVVAVLMLGAPFVPEPHLIEKSRIATTGTLTAFFH</sequence>
<feature type="transmembrane region" description="Helical" evidence="1">
    <location>
        <begin position="7"/>
        <end position="25"/>
    </location>
</feature>
<proteinExistence type="predicted"/>